<protein>
    <recommendedName>
        <fullName evidence="1">DUF4397 domain-containing protein</fullName>
    </recommendedName>
</protein>
<reference evidence="2 3" key="1">
    <citation type="submission" date="2016-10" db="EMBL/GenBank/DDBJ databases">
        <authorList>
            <person name="de Groot N.N."/>
        </authorList>
    </citation>
    <scope>NUCLEOTIDE SEQUENCE [LARGE SCALE GENOMIC DNA]</scope>
    <source>
        <strain evidence="2 3">CCM7597</strain>
    </source>
</reference>
<evidence type="ECO:0000313" key="3">
    <source>
        <dbReference type="Proteomes" id="UP000198584"/>
    </source>
</evidence>
<organism evidence="2 3">
    <name type="scientific">Thalassobacillus cyri</name>
    <dbReference type="NCBI Taxonomy" id="571932"/>
    <lineage>
        <taxon>Bacteria</taxon>
        <taxon>Bacillati</taxon>
        <taxon>Bacillota</taxon>
        <taxon>Bacilli</taxon>
        <taxon>Bacillales</taxon>
        <taxon>Bacillaceae</taxon>
        <taxon>Thalassobacillus</taxon>
    </lineage>
</organism>
<evidence type="ECO:0000313" key="2">
    <source>
        <dbReference type="EMBL" id="SEA90884.1"/>
    </source>
</evidence>
<evidence type="ECO:0000259" key="1">
    <source>
        <dbReference type="Pfam" id="PF14344"/>
    </source>
</evidence>
<keyword evidence="3" id="KW-1185">Reference proteome</keyword>
<dbReference type="Pfam" id="PF14344">
    <property type="entry name" value="DUF4397"/>
    <property type="match status" value="1"/>
</dbReference>
<gene>
    <name evidence="2" type="ORF">SAMN05421743_11070</name>
</gene>
<name>A0A1H4F0R7_9BACI</name>
<sequence>MYYNPKLSADQLAWKAMKYDLKANYYKYSNPEKHIYYYQKHLACIQQLMHSRQEGSMGMGGNPMIRVLHASPNAPAVDVYANGQRILQNVSFKQTSDYLNVPAGQYKIEIYPAGQTTQPVLTQMVEIEPNNMYTVAAAGTVDNLRLIPVVDSESMAPRKAKVRFWHLSPNAPAVDIAVKGGDVLFRNVSFGRATRYIQLPPTTAELEVRVAGTNNVALTIPGVTLNPNQVYTAVAVGLAGGEPPLEAIFLHP</sequence>
<dbReference type="AlphaFoldDB" id="A0A1H4F0R7"/>
<dbReference type="InterPro" id="IPR025510">
    <property type="entry name" value="DUF4397"/>
</dbReference>
<accession>A0A1H4F0R7</accession>
<dbReference type="STRING" id="571932.SAMN05421743_11070"/>
<dbReference type="RefSeq" id="WP_093045392.1">
    <property type="nucleotide sequence ID" value="NZ_FNQR01000010.1"/>
</dbReference>
<proteinExistence type="predicted"/>
<feature type="domain" description="DUF4397" evidence="1">
    <location>
        <begin position="64"/>
        <end position="177"/>
    </location>
</feature>
<dbReference type="EMBL" id="FNQR01000010">
    <property type="protein sequence ID" value="SEA90884.1"/>
    <property type="molecule type" value="Genomic_DNA"/>
</dbReference>
<dbReference type="Proteomes" id="UP000198584">
    <property type="component" value="Unassembled WGS sequence"/>
</dbReference>
<dbReference type="OrthoDB" id="9783299at2"/>